<dbReference type="GO" id="GO:0055085">
    <property type="term" value="P:transmembrane transport"/>
    <property type="evidence" value="ECO:0007669"/>
    <property type="project" value="InterPro"/>
</dbReference>
<evidence type="ECO:0000256" key="7">
    <source>
        <dbReference type="RuleBase" id="RU363032"/>
    </source>
</evidence>
<keyword evidence="5 7" id="KW-1133">Transmembrane helix</keyword>
<keyword evidence="2 7" id="KW-0813">Transport</keyword>
<dbReference type="CDD" id="cd06261">
    <property type="entry name" value="TM_PBP2"/>
    <property type="match status" value="1"/>
</dbReference>
<dbReference type="EMBL" id="CYHG01000010">
    <property type="protein sequence ID" value="CUB05278.1"/>
    <property type="molecule type" value="Genomic_DNA"/>
</dbReference>
<feature type="transmembrane region" description="Helical" evidence="7">
    <location>
        <begin position="9"/>
        <end position="31"/>
    </location>
</feature>
<evidence type="ECO:0000259" key="8">
    <source>
        <dbReference type="PROSITE" id="PS50928"/>
    </source>
</evidence>
<sequence length="286" mass="32053">MKRSITRLLMAPSVILLLAWMIVPLSMTIYFSTINYNLLYPGRNNFVGWMNFEFFITDPGFWIAISNTLILLISVLVITVVLGVALSALIDKPFYGRNVVRVLLISPFFIMPTVNALIWKNMMMNPVYGIFAWISQTLGFEPIDWLSDYPLMSVIIMVSWQWLPFAILVFVTALQSQDTEQKEAAQMDGANGWHIFRYLTIPHLARPIAVVVMIETIFLLAVFAEIYVSTGGGPGYDSTNLAYLIYNQALLQYDVGVASAGGLFAVILANIVAFFLIRAVGKNLTV</sequence>
<organism evidence="9 10">
    <name type="scientific">Marinomonas fungiae</name>
    <dbReference type="NCBI Taxonomy" id="1137284"/>
    <lineage>
        <taxon>Bacteria</taxon>
        <taxon>Pseudomonadati</taxon>
        <taxon>Pseudomonadota</taxon>
        <taxon>Gammaproteobacteria</taxon>
        <taxon>Oceanospirillales</taxon>
        <taxon>Oceanospirillaceae</taxon>
        <taxon>Marinomonas</taxon>
    </lineage>
</organism>
<dbReference type="GO" id="GO:0005886">
    <property type="term" value="C:plasma membrane"/>
    <property type="evidence" value="ECO:0007669"/>
    <property type="project" value="UniProtKB-SubCell"/>
</dbReference>
<dbReference type="PANTHER" id="PTHR43005:SF2">
    <property type="entry name" value="INTEGRAL MEMBRANE SUGAR TRANSPORT PROTEIN"/>
    <property type="match status" value="1"/>
</dbReference>
<dbReference type="STRING" id="1137284.GCA_001418205_02863"/>
<evidence type="ECO:0000256" key="6">
    <source>
        <dbReference type="ARBA" id="ARBA00023136"/>
    </source>
</evidence>
<comment type="similarity">
    <text evidence="7">Belongs to the binding-protein-dependent transport system permease family.</text>
</comment>
<feature type="transmembrane region" description="Helical" evidence="7">
    <location>
        <begin position="250"/>
        <end position="277"/>
    </location>
</feature>
<dbReference type="Gene3D" id="1.10.3720.10">
    <property type="entry name" value="MetI-like"/>
    <property type="match status" value="1"/>
</dbReference>
<keyword evidence="10" id="KW-1185">Reference proteome</keyword>
<dbReference type="OrthoDB" id="5812615at2"/>
<feature type="domain" description="ABC transmembrane type-1" evidence="8">
    <location>
        <begin position="65"/>
        <end position="276"/>
    </location>
</feature>
<dbReference type="AlphaFoldDB" id="A0A0K6IQB0"/>
<dbReference type="InterPro" id="IPR035906">
    <property type="entry name" value="MetI-like_sf"/>
</dbReference>
<proteinExistence type="inferred from homology"/>
<evidence type="ECO:0000256" key="5">
    <source>
        <dbReference type="ARBA" id="ARBA00022989"/>
    </source>
</evidence>
<reference evidence="10" key="1">
    <citation type="submission" date="2015-08" db="EMBL/GenBank/DDBJ databases">
        <authorList>
            <person name="Varghese N."/>
        </authorList>
    </citation>
    <scope>NUCLEOTIDE SEQUENCE [LARGE SCALE GENOMIC DNA]</scope>
    <source>
        <strain evidence="10">JCM 18476</strain>
    </source>
</reference>
<keyword evidence="4 7" id="KW-0812">Transmembrane</keyword>
<dbReference type="Proteomes" id="UP000182769">
    <property type="component" value="Unassembled WGS sequence"/>
</dbReference>
<dbReference type="PANTHER" id="PTHR43005">
    <property type="entry name" value="BLR7065 PROTEIN"/>
    <property type="match status" value="1"/>
</dbReference>
<feature type="transmembrane region" description="Helical" evidence="7">
    <location>
        <begin position="61"/>
        <end position="90"/>
    </location>
</feature>
<dbReference type="SUPFAM" id="SSF161098">
    <property type="entry name" value="MetI-like"/>
    <property type="match status" value="1"/>
</dbReference>
<evidence type="ECO:0000256" key="3">
    <source>
        <dbReference type="ARBA" id="ARBA00022475"/>
    </source>
</evidence>
<keyword evidence="3" id="KW-1003">Cell membrane</keyword>
<feature type="transmembrane region" description="Helical" evidence="7">
    <location>
        <begin position="102"/>
        <end position="119"/>
    </location>
</feature>
<evidence type="ECO:0000256" key="4">
    <source>
        <dbReference type="ARBA" id="ARBA00022692"/>
    </source>
</evidence>
<dbReference type="PROSITE" id="PS50928">
    <property type="entry name" value="ABC_TM1"/>
    <property type="match status" value="1"/>
</dbReference>
<dbReference type="InterPro" id="IPR000515">
    <property type="entry name" value="MetI-like"/>
</dbReference>
<evidence type="ECO:0000256" key="2">
    <source>
        <dbReference type="ARBA" id="ARBA00022448"/>
    </source>
</evidence>
<feature type="transmembrane region" description="Helical" evidence="7">
    <location>
        <begin position="151"/>
        <end position="174"/>
    </location>
</feature>
<evidence type="ECO:0000256" key="1">
    <source>
        <dbReference type="ARBA" id="ARBA00004651"/>
    </source>
</evidence>
<evidence type="ECO:0000313" key="10">
    <source>
        <dbReference type="Proteomes" id="UP000182769"/>
    </source>
</evidence>
<name>A0A0K6IQB0_9GAMM</name>
<keyword evidence="6 7" id="KW-0472">Membrane</keyword>
<accession>A0A0K6IQB0</accession>
<dbReference type="Pfam" id="PF00528">
    <property type="entry name" value="BPD_transp_1"/>
    <property type="match status" value="1"/>
</dbReference>
<evidence type="ECO:0000313" key="9">
    <source>
        <dbReference type="EMBL" id="CUB05278.1"/>
    </source>
</evidence>
<protein>
    <submittedName>
        <fullName evidence="9">Mannitol ABC transporter membrane protein/sorbitol ABC transporter membrane protein</fullName>
    </submittedName>
</protein>
<feature type="transmembrane region" description="Helical" evidence="7">
    <location>
        <begin position="207"/>
        <end position="230"/>
    </location>
</feature>
<dbReference type="RefSeq" id="WP_055463916.1">
    <property type="nucleotide sequence ID" value="NZ_CYHG01000010.1"/>
</dbReference>
<gene>
    <name evidence="9" type="ORF">Ga0061065_11022</name>
</gene>
<comment type="subcellular location">
    <subcellularLocation>
        <location evidence="1 7">Cell membrane</location>
        <topology evidence="1 7">Multi-pass membrane protein</topology>
    </subcellularLocation>
</comment>